<evidence type="ECO:0000313" key="4">
    <source>
        <dbReference type="Proteomes" id="UP000576792"/>
    </source>
</evidence>
<feature type="signal peptide" evidence="2">
    <location>
        <begin position="1"/>
        <end position="17"/>
    </location>
</feature>
<gene>
    <name evidence="3" type="ORF">BKA07_002323</name>
</gene>
<organism evidence="3 4">
    <name type="scientific">Brevibacterium marinum</name>
    <dbReference type="NCBI Taxonomy" id="418643"/>
    <lineage>
        <taxon>Bacteria</taxon>
        <taxon>Bacillati</taxon>
        <taxon>Actinomycetota</taxon>
        <taxon>Actinomycetes</taxon>
        <taxon>Micrococcales</taxon>
        <taxon>Brevibacteriaceae</taxon>
        <taxon>Brevibacterium</taxon>
    </lineage>
</organism>
<keyword evidence="4" id="KW-1185">Reference proteome</keyword>
<dbReference type="Proteomes" id="UP000576792">
    <property type="component" value="Unassembled WGS sequence"/>
</dbReference>
<keyword evidence="2" id="KW-0732">Signal</keyword>
<evidence type="ECO:0000313" key="3">
    <source>
        <dbReference type="EMBL" id="NJC57288.1"/>
    </source>
</evidence>
<feature type="region of interest" description="Disordered" evidence="1">
    <location>
        <begin position="28"/>
        <end position="47"/>
    </location>
</feature>
<accession>A0A846S2N7</accession>
<keyword evidence="3" id="KW-0449">Lipoprotein</keyword>
<dbReference type="PROSITE" id="PS51257">
    <property type="entry name" value="PROKAR_LIPOPROTEIN"/>
    <property type="match status" value="1"/>
</dbReference>
<sequence length="208" mass="22528">MKKIISITALASLVAFAGCGTQEPAAKPAEAAAEQVDASRTEAGEAKEDANVYTLEDENGTVYTLDLNPYTDDDTDAADEAIAEAMAYEDDVDATDLDGLTEWASLTIDNTKSSMESGSDYVDITIVGDEMQYGIITDPSDYVAELTWMSEYGGQAEAETYNRMLDVADAFDQPETVKPGVKVTYPVVLELGLPETVDAVWCWDQEMK</sequence>
<name>A0A846S2N7_9MICO</name>
<evidence type="ECO:0000256" key="2">
    <source>
        <dbReference type="SAM" id="SignalP"/>
    </source>
</evidence>
<dbReference type="RefSeq" id="WP_167951002.1">
    <property type="nucleotide sequence ID" value="NZ_BAAAPQ010000006.1"/>
</dbReference>
<feature type="compositionally biased region" description="Basic and acidic residues" evidence="1">
    <location>
        <begin position="37"/>
        <end position="47"/>
    </location>
</feature>
<evidence type="ECO:0000256" key="1">
    <source>
        <dbReference type="SAM" id="MobiDB-lite"/>
    </source>
</evidence>
<proteinExistence type="predicted"/>
<dbReference type="EMBL" id="JAATJN010000001">
    <property type="protein sequence ID" value="NJC57288.1"/>
    <property type="molecule type" value="Genomic_DNA"/>
</dbReference>
<feature type="chain" id="PRO_5038669202" evidence="2">
    <location>
        <begin position="18"/>
        <end position="208"/>
    </location>
</feature>
<protein>
    <submittedName>
        <fullName evidence="3">Putative small lipoprotein YifL</fullName>
    </submittedName>
</protein>
<comment type="caution">
    <text evidence="3">The sequence shown here is derived from an EMBL/GenBank/DDBJ whole genome shotgun (WGS) entry which is preliminary data.</text>
</comment>
<dbReference type="AlphaFoldDB" id="A0A846S2N7"/>
<reference evidence="3 4" key="1">
    <citation type="submission" date="2020-03" db="EMBL/GenBank/DDBJ databases">
        <title>Sequencing the genomes of 1000 actinobacteria strains.</title>
        <authorList>
            <person name="Klenk H.-P."/>
        </authorList>
    </citation>
    <scope>NUCLEOTIDE SEQUENCE [LARGE SCALE GENOMIC DNA]</scope>
    <source>
        <strain evidence="3 4">DSM 18964</strain>
    </source>
</reference>